<evidence type="ECO:0000256" key="1">
    <source>
        <dbReference type="SAM" id="MobiDB-lite"/>
    </source>
</evidence>
<name>A0A4P9X186_9FUNG</name>
<protein>
    <submittedName>
        <fullName evidence="3">Uncharacterized protein</fullName>
    </submittedName>
</protein>
<feature type="chain" id="PRO_5020946633" evidence="2">
    <location>
        <begin position="16"/>
        <end position="685"/>
    </location>
</feature>
<accession>A0A4P9X186</accession>
<dbReference type="Proteomes" id="UP000268535">
    <property type="component" value="Unassembled WGS sequence"/>
</dbReference>
<feature type="compositionally biased region" description="Basic and acidic residues" evidence="1">
    <location>
        <begin position="595"/>
        <end position="612"/>
    </location>
</feature>
<feature type="compositionally biased region" description="Polar residues" evidence="1">
    <location>
        <begin position="659"/>
        <end position="671"/>
    </location>
</feature>
<evidence type="ECO:0000313" key="3">
    <source>
        <dbReference type="EMBL" id="RKO97850.1"/>
    </source>
</evidence>
<gene>
    <name evidence="3" type="ORF">CAUPRSCDRAFT_10513</name>
</gene>
<evidence type="ECO:0000256" key="2">
    <source>
        <dbReference type="SAM" id="SignalP"/>
    </source>
</evidence>
<dbReference type="AlphaFoldDB" id="A0A4P9X186"/>
<feature type="region of interest" description="Disordered" evidence="1">
    <location>
        <begin position="595"/>
        <end position="671"/>
    </location>
</feature>
<dbReference type="EMBL" id="ML009155">
    <property type="protein sequence ID" value="RKO97850.1"/>
    <property type="molecule type" value="Genomic_DNA"/>
</dbReference>
<sequence>MALLAMLCASLGARAIPSPLDDYRVAQGSSYDFQPSGNEVGLPPPATAQTLDNLHPDAHAEHRDRASFFLTTTSMWSAQNGKKIEDVHKFNLFLNYLRNIDQTGGTMSPSGSREVHQLDPLKLAIFVTDSSLCPDDPSAVDNTGTGKQKQTNIAQADPDTREAFFLNQMRDIMRKIVLVLPPSQSKGAINRVEKNLEKVYKYHAPLAEKNKSFETELFRMFEYLDVWLTTENRGPNVRRATHEKAEQAIEKLLQAASRMQDHADKQAFAENLRESLTVKGYPDPQALFDELMRFLSPKPAQKCSQRGFNDVLEYMPKPWPRSSALFAAPQLLGNEDRRQDLSTISGGLTDVILRLMFANHRRKQKMRLVMNSHTRGKLEVLDEKPEEMRYLDKIIQLDMEALDLTTSPTSTVPSDRLVVVQHRLVVDRQQEDGEVQSLPEDKVLYAAYSMGPLSQLREKLQHIWSALEHQQEQKQDQASLSTFEMSFEQNIIWAVDQIKKLATDDPDAHFYLLISRFKLDMTPGTFVTSILGFWIDPSINLLHFLDEHKLSPDTFIQDTRIQPFTTVLRQQVTAVLSHLETTKFSSDALELHGAKNSAERRIPKPLSDDSSKASRATEGMISGVPDGSSSNVERHNSGLRVEPPNDVVAPEVTPHSAPLPQSRSSHNPGSALQNSVMAWLKNLEV</sequence>
<feature type="signal peptide" evidence="2">
    <location>
        <begin position="1"/>
        <end position="15"/>
    </location>
</feature>
<evidence type="ECO:0000313" key="4">
    <source>
        <dbReference type="Proteomes" id="UP000268535"/>
    </source>
</evidence>
<proteinExistence type="predicted"/>
<keyword evidence="2" id="KW-0732">Signal</keyword>
<organism evidence="3 4">
    <name type="scientific">Caulochytrium protostelioides</name>
    <dbReference type="NCBI Taxonomy" id="1555241"/>
    <lineage>
        <taxon>Eukaryota</taxon>
        <taxon>Fungi</taxon>
        <taxon>Fungi incertae sedis</taxon>
        <taxon>Chytridiomycota</taxon>
        <taxon>Chytridiomycota incertae sedis</taxon>
        <taxon>Chytridiomycetes</taxon>
        <taxon>Caulochytriales</taxon>
        <taxon>Caulochytriaceae</taxon>
        <taxon>Caulochytrium</taxon>
    </lineage>
</organism>
<reference evidence="4" key="1">
    <citation type="journal article" date="2018" name="Nat. Microbiol.">
        <title>Leveraging single-cell genomics to expand the fungal tree of life.</title>
        <authorList>
            <person name="Ahrendt S.R."/>
            <person name="Quandt C.A."/>
            <person name="Ciobanu D."/>
            <person name="Clum A."/>
            <person name="Salamov A."/>
            <person name="Andreopoulos B."/>
            <person name="Cheng J.F."/>
            <person name="Woyke T."/>
            <person name="Pelin A."/>
            <person name="Henrissat B."/>
            <person name="Reynolds N.K."/>
            <person name="Benny G.L."/>
            <person name="Smith M.E."/>
            <person name="James T.Y."/>
            <person name="Grigoriev I.V."/>
        </authorList>
    </citation>
    <scope>NUCLEOTIDE SEQUENCE [LARGE SCALE GENOMIC DNA]</scope>
    <source>
        <strain evidence="4">ATCC 52028</strain>
    </source>
</reference>